<protein>
    <submittedName>
        <fullName evidence="1">Uncharacterized protein</fullName>
    </submittedName>
</protein>
<accession>A3VGV7</accession>
<dbReference type="Proteomes" id="UP000002931">
    <property type="component" value="Unassembled WGS sequence"/>
</dbReference>
<gene>
    <name evidence="1" type="ORF">RB2654_14540</name>
</gene>
<dbReference type="AlphaFoldDB" id="A3VGV7"/>
<proteinExistence type="predicted"/>
<comment type="caution">
    <text evidence="1">The sequence shown here is derived from an EMBL/GenBank/DDBJ whole genome shotgun (WGS) entry which is preliminary data.</text>
</comment>
<dbReference type="HOGENOM" id="CLU_3409623_0_0_5"/>
<name>A3VGV7_9RHOB</name>
<organism evidence="1 2">
    <name type="scientific">Maritimibacter alkaliphilus HTCC2654</name>
    <dbReference type="NCBI Taxonomy" id="314271"/>
    <lineage>
        <taxon>Bacteria</taxon>
        <taxon>Pseudomonadati</taxon>
        <taxon>Pseudomonadota</taxon>
        <taxon>Alphaproteobacteria</taxon>
        <taxon>Rhodobacterales</taxon>
        <taxon>Roseobacteraceae</taxon>
        <taxon>Maritimibacter</taxon>
    </lineage>
</organism>
<evidence type="ECO:0000313" key="2">
    <source>
        <dbReference type="Proteomes" id="UP000002931"/>
    </source>
</evidence>
<reference evidence="1 2" key="1">
    <citation type="journal article" date="2010" name="J. Bacteriol.">
        <title>Genome sequences of Pelagibaca bermudensis HTCC2601T and Maritimibacter alkaliphilus HTCC2654T, the type strains of two marine Roseobacter genera.</title>
        <authorList>
            <person name="Thrash J.C."/>
            <person name="Cho J.C."/>
            <person name="Ferriera S."/>
            <person name="Johnson J."/>
            <person name="Vergin K.L."/>
            <person name="Giovannoni S.J."/>
        </authorList>
    </citation>
    <scope>NUCLEOTIDE SEQUENCE [LARGE SCALE GENOMIC DNA]</scope>
    <source>
        <strain evidence="1 2">HTCC2654</strain>
    </source>
</reference>
<evidence type="ECO:0000313" key="1">
    <source>
        <dbReference type="EMBL" id="EAQ12512.1"/>
    </source>
</evidence>
<dbReference type="STRING" id="314271.RB2654_14540"/>
<dbReference type="EMBL" id="AAMT01000008">
    <property type="protein sequence ID" value="EAQ12512.1"/>
    <property type="molecule type" value="Genomic_DNA"/>
</dbReference>
<keyword evidence="2" id="KW-1185">Reference proteome</keyword>
<sequence length="29" mass="3222">MIPRIDSISRFCPVARHRPAPGAASDDRE</sequence>